<feature type="domain" description="AAA+ ATPase" evidence="1">
    <location>
        <begin position="13"/>
        <end position="166"/>
    </location>
</feature>
<evidence type="ECO:0000259" key="1">
    <source>
        <dbReference type="SMART" id="SM00382"/>
    </source>
</evidence>
<name>A0A6N2R446_9FIRM</name>
<accession>A0A6N2R446</accession>
<dbReference type="Gene3D" id="3.40.50.300">
    <property type="entry name" value="P-loop containing nucleotide triphosphate hydrolases"/>
    <property type="match status" value="1"/>
</dbReference>
<dbReference type="InterPro" id="IPR027417">
    <property type="entry name" value="P-loop_NTPase"/>
</dbReference>
<organism evidence="2">
    <name type="scientific">uncultured Anaerotruncus sp</name>
    <dbReference type="NCBI Taxonomy" id="905011"/>
    <lineage>
        <taxon>Bacteria</taxon>
        <taxon>Bacillati</taxon>
        <taxon>Bacillota</taxon>
        <taxon>Clostridia</taxon>
        <taxon>Eubacteriales</taxon>
        <taxon>Oscillospiraceae</taxon>
        <taxon>Anaerotruncus</taxon>
        <taxon>environmental samples</taxon>
    </lineage>
</organism>
<evidence type="ECO:0000313" key="2">
    <source>
        <dbReference type="EMBL" id="VYS75607.1"/>
    </source>
</evidence>
<dbReference type="Pfam" id="PF13479">
    <property type="entry name" value="AAA_24"/>
    <property type="match status" value="1"/>
</dbReference>
<dbReference type="SMART" id="SM00382">
    <property type="entry name" value="AAA"/>
    <property type="match status" value="1"/>
</dbReference>
<dbReference type="EMBL" id="CACRSL010000003">
    <property type="protein sequence ID" value="VYS75607.1"/>
    <property type="molecule type" value="Genomic_DNA"/>
</dbReference>
<reference evidence="2" key="1">
    <citation type="submission" date="2019-11" db="EMBL/GenBank/DDBJ databases">
        <authorList>
            <person name="Feng L."/>
        </authorList>
    </citation>
    <scope>NUCLEOTIDE SEQUENCE</scope>
    <source>
        <strain evidence="2">AundefinedLFYP135</strain>
    </source>
</reference>
<protein>
    <recommendedName>
        <fullName evidence="1">AAA+ ATPase domain-containing protein</fullName>
    </recommendedName>
</protein>
<proteinExistence type="predicted"/>
<gene>
    <name evidence="2" type="ORF">AULFYP135_00213</name>
</gene>
<dbReference type="SUPFAM" id="SSF52540">
    <property type="entry name" value="P-loop containing nucleoside triphosphate hydrolases"/>
    <property type="match status" value="1"/>
</dbReference>
<dbReference type="AlphaFoldDB" id="A0A6N2R446"/>
<dbReference type="InterPro" id="IPR003593">
    <property type="entry name" value="AAA+_ATPase"/>
</dbReference>
<sequence>MSAQWSSQGVKRVSKVICIMGESGSGKTTAMRTLDPQTTYYIDCDGKGLAWKGWKTAYNAEHKNYKKVRDIQQIQGILSGISDKAPQVKTVVIDTLNTCMLDHEIKEMKNGGYGKWVDLTQFVWEVCSLAGKLREDLTVLIVMHSETIRDDFGYSFTRIKTNGRKLEKVVLESLFGTVLLAKRTEDGRYVFETQAKNSTAKSPMGAFETFEIDNDMAKVLKALDEF</sequence>